<dbReference type="AlphaFoldDB" id="A0A9W9I0Y2"/>
<dbReference type="OrthoDB" id="4204700at2759"/>
<evidence type="ECO:0008006" key="4">
    <source>
        <dbReference type="Google" id="ProtNLM"/>
    </source>
</evidence>
<organism evidence="2 3">
    <name type="scientific">Penicillium capsulatum</name>
    <dbReference type="NCBI Taxonomy" id="69766"/>
    <lineage>
        <taxon>Eukaryota</taxon>
        <taxon>Fungi</taxon>
        <taxon>Dikarya</taxon>
        <taxon>Ascomycota</taxon>
        <taxon>Pezizomycotina</taxon>
        <taxon>Eurotiomycetes</taxon>
        <taxon>Eurotiomycetidae</taxon>
        <taxon>Eurotiales</taxon>
        <taxon>Aspergillaceae</taxon>
        <taxon>Penicillium</taxon>
    </lineage>
</organism>
<keyword evidence="3" id="KW-1185">Reference proteome</keyword>
<evidence type="ECO:0000313" key="2">
    <source>
        <dbReference type="EMBL" id="KAJ5165870.1"/>
    </source>
</evidence>
<reference evidence="2" key="2">
    <citation type="journal article" date="2023" name="IMA Fungus">
        <title>Comparative genomic study of the Penicillium genus elucidates a diverse pangenome and 15 lateral gene transfer events.</title>
        <authorList>
            <person name="Petersen C."/>
            <person name="Sorensen T."/>
            <person name="Nielsen M.R."/>
            <person name="Sondergaard T.E."/>
            <person name="Sorensen J.L."/>
            <person name="Fitzpatrick D.A."/>
            <person name="Frisvad J.C."/>
            <person name="Nielsen K.L."/>
        </authorList>
    </citation>
    <scope>NUCLEOTIDE SEQUENCE</scope>
    <source>
        <strain evidence="2">IBT 21917</strain>
    </source>
</reference>
<proteinExistence type="predicted"/>
<accession>A0A9W9I0Y2</accession>
<feature type="region of interest" description="Disordered" evidence="1">
    <location>
        <begin position="230"/>
        <end position="387"/>
    </location>
</feature>
<reference evidence="2" key="1">
    <citation type="submission" date="2022-11" db="EMBL/GenBank/DDBJ databases">
        <authorList>
            <person name="Petersen C."/>
        </authorList>
    </citation>
    <scope>NUCLEOTIDE SEQUENCE</scope>
    <source>
        <strain evidence="2">IBT 21917</strain>
    </source>
</reference>
<feature type="region of interest" description="Disordered" evidence="1">
    <location>
        <begin position="1"/>
        <end position="33"/>
    </location>
</feature>
<comment type="caution">
    <text evidence="2">The sequence shown here is derived from an EMBL/GenBank/DDBJ whole genome shotgun (WGS) entry which is preliminary data.</text>
</comment>
<feature type="compositionally biased region" description="Polar residues" evidence="1">
    <location>
        <begin position="267"/>
        <end position="297"/>
    </location>
</feature>
<evidence type="ECO:0000313" key="3">
    <source>
        <dbReference type="Proteomes" id="UP001146351"/>
    </source>
</evidence>
<evidence type="ECO:0000256" key="1">
    <source>
        <dbReference type="SAM" id="MobiDB-lite"/>
    </source>
</evidence>
<dbReference type="EMBL" id="JAPQKO010000004">
    <property type="protein sequence ID" value="KAJ5165870.1"/>
    <property type="molecule type" value="Genomic_DNA"/>
</dbReference>
<feature type="compositionally biased region" description="Polar residues" evidence="1">
    <location>
        <begin position="249"/>
        <end position="260"/>
    </location>
</feature>
<dbReference type="Proteomes" id="UP001146351">
    <property type="component" value="Unassembled WGS sequence"/>
</dbReference>
<sequence length="414" mass="46020">MVLDDTSPQAGSQPADNNPGNTQSSSSQSSSPAVPISLKLKPELVVQPDLFTLYFGFFGTRNWKENVAFDLSARLETVWYMANRSPTQEEMDAFTVHSSRKTYYDRMGIPVGASLATALMYNNARKSPLFPHGASPAEWVQILRTVAVTDKATFRNALVKGGFKALFMMSAGAIVSHGIGLYSQTKGMLTDPRLRTFFNDMRQSSPEEVRQRKLKAVGDRVQRLRAGQEAVAVHFPGDSDSGNAYGDNEQGQNPYGSSPLASDPPQYDTSYNTTQPEQYNDSTKQRRPQTYNNTQPQMPQPSSGSDFFDTSDDDASPTAPEYRNANANNAPAGSSWARVRQQNAPGIQPRAQWGRNQTPAPTESPYDNAPSNQDRYTYGKMRDKEQARAEFDRMMDAERNASTDETPKNKEWWS</sequence>
<feature type="compositionally biased region" description="Polar residues" evidence="1">
    <location>
        <begin position="1"/>
        <end position="22"/>
    </location>
</feature>
<name>A0A9W9I0Y2_9EURO</name>
<feature type="compositionally biased region" description="Low complexity" evidence="1">
    <location>
        <begin position="316"/>
        <end position="332"/>
    </location>
</feature>
<gene>
    <name evidence="2" type="ORF">N7492_006166</name>
</gene>
<protein>
    <recommendedName>
        <fullName evidence="4">Endo-1,3(4)-beta-glucanase</fullName>
    </recommendedName>
</protein>